<keyword evidence="1" id="KW-1185">Reference proteome</keyword>
<accession>A0AAJ6VV85</accession>
<evidence type="ECO:0000313" key="2">
    <source>
        <dbReference type="RefSeq" id="XP_003738371.3"/>
    </source>
</evidence>
<dbReference type="PANTHER" id="PTHR31859">
    <property type="entry name" value="TETRATRICOPEPTIDE REPEAT PROTEIN 39 FAMILY MEMBER"/>
    <property type="match status" value="1"/>
</dbReference>
<sequence>ECIALLKQRSWGEHEEKVHFESGVMCGIGVYNLIISSLPQKVLNLLEFIGFHGDETTGEQLLVQQTEKFEGFMSLFSCIALLVHQSYLHYIFGNGDCNLEMVDKVVQQFIGKFPNGAIGLYFQGRAHQIHGRIERALEQFEEANKVMDDFIPFDAFFNWDHAYLYCVLGRWDDALRVLDDLHRKCSWSEATSFYLKGVCTYMKEIEGNINNNASGSLEGVHDLMSKVAPSCKRIAGRTIPLEVFCSMKARTFLERGRLTLPHYELMYLWGFFNMFSKNNDTLSKVKAEIETEVARIRASYENDAAYLPDWCLVRFLQGVILRYEKKLGAAEAAFREVIMHGPELGDEIHVSAFSSLEMGLLYIDDDNLAEAKEQIKITRQYRGFPLSIPLSFKVHSAYKQVKRLLEEDPCDQEDNC</sequence>
<dbReference type="RefSeq" id="XP_003738374.1">
    <property type="nucleotide sequence ID" value="XM_003738326.2"/>
</dbReference>
<proteinExistence type="predicted"/>
<dbReference type="AlphaFoldDB" id="A0AAJ6VV85"/>
<dbReference type="InterPro" id="IPR019412">
    <property type="entry name" value="IML2/TPR_39"/>
</dbReference>
<dbReference type="Pfam" id="PF10300">
    <property type="entry name" value="Iml2-TPR_39"/>
    <property type="match status" value="1"/>
</dbReference>
<gene>
    <name evidence="3" type="primary">LOC100900010</name>
    <name evidence="2" type="synonym">LOC100899591</name>
</gene>
<dbReference type="Proteomes" id="UP000694867">
    <property type="component" value="Unplaced"/>
</dbReference>
<dbReference type="GeneID" id="100900010"/>
<evidence type="ECO:0000313" key="1">
    <source>
        <dbReference type="Proteomes" id="UP000694867"/>
    </source>
</evidence>
<dbReference type="Gene3D" id="1.25.40.10">
    <property type="entry name" value="Tetratricopeptide repeat domain"/>
    <property type="match status" value="1"/>
</dbReference>
<dbReference type="RefSeq" id="XP_003738371.3">
    <property type="nucleotide sequence ID" value="XM_003738323.3"/>
</dbReference>
<organism evidence="1 3">
    <name type="scientific">Galendromus occidentalis</name>
    <name type="common">western predatory mite</name>
    <dbReference type="NCBI Taxonomy" id="34638"/>
    <lineage>
        <taxon>Eukaryota</taxon>
        <taxon>Metazoa</taxon>
        <taxon>Ecdysozoa</taxon>
        <taxon>Arthropoda</taxon>
        <taxon>Chelicerata</taxon>
        <taxon>Arachnida</taxon>
        <taxon>Acari</taxon>
        <taxon>Parasitiformes</taxon>
        <taxon>Mesostigmata</taxon>
        <taxon>Gamasina</taxon>
        <taxon>Phytoseioidea</taxon>
        <taxon>Phytoseiidae</taxon>
        <taxon>Typhlodrominae</taxon>
        <taxon>Galendromus</taxon>
    </lineage>
</organism>
<dbReference type="KEGG" id="goe:100899591"/>
<dbReference type="InterPro" id="IPR011990">
    <property type="entry name" value="TPR-like_helical_dom_sf"/>
</dbReference>
<evidence type="ECO:0000313" key="3">
    <source>
        <dbReference type="RefSeq" id="XP_003738374.1"/>
    </source>
</evidence>
<dbReference type="SUPFAM" id="SSF48452">
    <property type="entry name" value="TPR-like"/>
    <property type="match status" value="1"/>
</dbReference>
<name>A0AAJ6VV85_9ACAR</name>
<reference evidence="2 3" key="1">
    <citation type="submission" date="2025-04" db="UniProtKB">
        <authorList>
            <consortium name="RefSeq"/>
        </authorList>
    </citation>
    <scope>IDENTIFICATION</scope>
</reference>
<dbReference type="KEGG" id="goe:100900010"/>
<protein>
    <submittedName>
        <fullName evidence="2 3">Tetratricopeptide repeat protein 39A</fullName>
    </submittedName>
</protein>
<feature type="non-terminal residue" evidence="3">
    <location>
        <position position="1"/>
    </location>
</feature>
<dbReference type="PANTHER" id="PTHR31859:SF9">
    <property type="entry name" value="TETRATRICOPEPTIDE REPEAT PROTEIN 39B"/>
    <property type="match status" value="1"/>
</dbReference>